<name>A0A427M8A5_9HYPH</name>
<protein>
    <recommendedName>
        <fullName evidence="2">SPW repeat-containing integral membrane domain-containing protein</fullName>
    </recommendedName>
</protein>
<reference evidence="3 6" key="2">
    <citation type="submission" date="2020-08" db="EMBL/GenBank/DDBJ databases">
        <title>Genomic Encyclopedia of Type Strains, Phase III (KMG-III): the genomes of soil and plant-associated and newly described type strains.</title>
        <authorList>
            <person name="Whitman W."/>
        </authorList>
    </citation>
    <scope>NUCLEOTIDE SEQUENCE [LARGE SCALE GENOMIC DNA]</scope>
    <source>
        <strain evidence="3 6">CECT 4113</strain>
    </source>
</reference>
<dbReference type="RefSeq" id="WP_125850632.1">
    <property type="nucleotide sequence ID" value="NZ_JACHXH010000032.1"/>
</dbReference>
<evidence type="ECO:0000256" key="1">
    <source>
        <dbReference type="SAM" id="Phobius"/>
    </source>
</evidence>
<comment type="caution">
    <text evidence="4">The sequence shown here is derived from an EMBL/GenBank/DDBJ whole genome shotgun (WGS) entry which is preliminary data.</text>
</comment>
<dbReference type="EMBL" id="RJJT01000035">
    <property type="protein sequence ID" value="RSB61204.1"/>
    <property type="molecule type" value="Genomic_DNA"/>
</dbReference>
<dbReference type="Proteomes" id="UP000277279">
    <property type="component" value="Unassembled WGS sequence"/>
</dbReference>
<dbReference type="Pfam" id="PF03779">
    <property type="entry name" value="SPW"/>
    <property type="match status" value="1"/>
</dbReference>
<feature type="transmembrane region" description="Helical" evidence="1">
    <location>
        <begin position="66"/>
        <end position="84"/>
    </location>
</feature>
<gene>
    <name evidence="4" type="ORF">EFD55_30980</name>
    <name evidence="3" type="ORF">FHS26_006250</name>
</gene>
<organism evidence="4 5">
    <name type="scientific">Rhizobium pisi</name>
    <dbReference type="NCBI Taxonomy" id="574561"/>
    <lineage>
        <taxon>Bacteria</taxon>
        <taxon>Pseudomonadati</taxon>
        <taxon>Pseudomonadota</taxon>
        <taxon>Alphaproteobacteria</taxon>
        <taxon>Hyphomicrobiales</taxon>
        <taxon>Rhizobiaceae</taxon>
        <taxon>Rhizobium/Agrobacterium group</taxon>
        <taxon>Rhizobium</taxon>
    </lineage>
</organism>
<dbReference type="OrthoDB" id="166183at2"/>
<dbReference type="AlphaFoldDB" id="A0A427M8A5"/>
<sequence length="126" mass="13589">MQKVEQQGNLLPKLNTVNAIAGAVLFCCPWVLSYDGLVLASINAWIGGLALMVAAVAAATDRWPKLNLVCLSIGVWIFAVPWLLNFSNKVDPATSHFATGVIVMLVSLVCLGGRWITMKPSKEPRP</sequence>
<evidence type="ECO:0000313" key="4">
    <source>
        <dbReference type="EMBL" id="RSB61204.1"/>
    </source>
</evidence>
<dbReference type="Proteomes" id="UP000518315">
    <property type="component" value="Unassembled WGS sequence"/>
</dbReference>
<feature type="transmembrane region" description="Helical" evidence="1">
    <location>
        <begin position="38"/>
        <end position="59"/>
    </location>
</feature>
<keyword evidence="6" id="KW-1185">Reference proteome</keyword>
<proteinExistence type="predicted"/>
<keyword evidence="1" id="KW-1133">Transmembrane helix</keyword>
<accession>A0A427M8A5</accession>
<reference evidence="4 5" key="1">
    <citation type="submission" date="2018-11" db="EMBL/GenBank/DDBJ databases">
        <authorList>
            <person name="Huo Y."/>
        </authorList>
    </citation>
    <scope>NUCLEOTIDE SEQUENCE [LARGE SCALE GENOMIC DNA]</scope>
    <source>
        <strain evidence="4 5">DSM 30132</strain>
    </source>
</reference>
<evidence type="ECO:0000313" key="3">
    <source>
        <dbReference type="EMBL" id="MBB3138472.1"/>
    </source>
</evidence>
<evidence type="ECO:0000313" key="5">
    <source>
        <dbReference type="Proteomes" id="UP000277279"/>
    </source>
</evidence>
<dbReference type="EMBL" id="JACHXH010000032">
    <property type="protein sequence ID" value="MBB3138472.1"/>
    <property type="molecule type" value="Genomic_DNA"/>
</dbReference>
<feature type="transmembrane region" description="Helical" evidence="1">
    <location>
        <begin position="96"/>
        <end position="116"/>
    </location>
</feature>
<feature type="transmembrane region" description="Helical" evidence="1">
    <location>
        <begin position="12"/>
        <end position="32"/>
    </location>
</feature>
<keyword evidence="1" id="KW-0812">Transmembrane</keyword>
<dbReference type="InterPro" id="IPR005530">
    <property type="entry name" value="SPW"/>
</dbReference>
<feature type="domain" description="SPW repeat-containing integral membrane" evidence="2">
    <location>
        <begin position="15"/>
        <end position="108"/>
    </location>
</feature>
<evidence type="ECO:0000313" key="6">
    <source>
        <dbReference type="Proteomes" id="UP000518315"/>
    </source>
</evidence>
<evidence type="ECO:0000259" key="2">
    <source>
        <dbReference type="Pfam" id="PF03779"/>
    </source>
</evidence>
<keyword evidence="1" id="KW-0472">Membrane</keyword>